<feature type="domain" description="Cyclic nucleotide-binding" evidence="4">
    <location>
        <begin position="18"/>
        <end position="121"/>
    </location>
</feature>
<dbReference type="SMART" id="SM00419">
    <property type="entry name" value="HTH_CRP"/>
    <property type="match status" value="1"/>
</dbReference>
<dbReference type="InterPro" id="IPR000595">
    <property type="entry name" value="cNMP-bd_dom"/>
</dbReference>
<dbReference type="PANTHER" id="PTHR24567">
    <property type="entry name" value="CRP FAMILY TRANSCRIPTIONAL REGULATORY PROTEIN"/>
    <property type="match status" value="1"/>
</dbReference>
<dbReference type="InterPro" id="IPR036390">
    <property type="entry name" value="WH_DNA-bd_sf"/>
</dbReference>
<dbReference type="Gene3D" id="2.60.120.10">
    <property type="entry name" value="Jelly Rolls"/>
    <property type="match status" value="1"/>
</dbReference>
<dbReference type="InterPro" id="IPR018490">
    <property type="entry name" value="cNMP-bd_dom_sf"/>
</dbReference>
<dbReference type="InterPro" id="IPR036388">
    <property type="entry name" value="WH-like_DNA-bd_sf"/>
</dbReference>
<evidence type="ECO:0000256" key="2">
    <source>
        <dbReference type="ARBA" id="ARBA00023125"/>
    </source>
</evidence>
<keyword evidence="3" id="KW-0804">Transcription</keyword>
<keyword evidence="1" id="KW-0805">Transcription regulation</keyword>
<dbReference type="PANTHER" id="PTHR24567:SF74">
    <property type="entry name" value="HTH-TYPE TRANSCRIPTIONAL REGULATOR ARCR"/>
    <property type="match status" value="1"/>
</dbReference>
<protein>
    <submittedName>
        <fullName evidence="6">cAMP-binding domain of CRP or a regulatory subunit of cAMP-dependent protein kinases</fullName>
    </submittedName>
</protein>
<dbReference type="Pfam" id="PF00027">
    <property type="entry name" value="cNMP_binding"/>
    <property type="match status" value="1"/>
</dbReference>
<keyword evidence="7" id="KW-1185">Reference proteome</keyword>
<dbReference type="SMART" id="SM00100">
    <property type="entry name" value="cNMP"/>
    <property type="match status" value="1"/>
</dbReference>
<dbReference type="InterPro" id="IPR050397">
    <property type="entry name" value="Env_Response_Regulators"/>
</dbReference>
<dbReference type="CDD" id="cd00038">
    <property type="entry name" value="CAP_ED"/>
    <property type="match status" value="1"/>
</dbReference>
<dbReference type="Gene3D" id="1.10.10.10">
    <property type="entry name" value="Winged helix-like DNA-binding domain superfamily/Winged helix DNA-binding domain"/>
    <property type="match status" value="1"/>
</dbReference>
<evidence type="ECO:0000256" key="1">
    <source>
        <dbReference type="ARBA" id="ARBA00023015"/>
    </source>
</evidence>
<dbReference type="GO" id="GO:0003677">
    <property type="term" value="F:DNA binding"/>
    <property type="evidence" value="ECO:0007669"/>
    <property type="project" value="UniProtKB-KW"/>
</dbReference>
<dbReference type="InterPro" id="IPR014710">
    <property type="entry name" value="RmlC-like_jellyroll"/>
</dbReference>
<evidence type="ECO:0000256" key="3">
    <source>
        <dbReference type="ARBA" id="ARBA00023163"/>
    </source>
</evidence>
<keyword evidence="6" id="KW-0808">Transferase</keyword>
<dbReference type="GO" id="GO:0016301">
    <property type="term" value="F:kinase activity"/>
    <property type="evidence" value="ECO:0007669"/>
    <property type="project" value="UniProtKB-KW"/>
</dbReference>
<gene>
    <name evidence="6" type="ORF">SAMN04488558_104160</name>
</gene>
<dbReference type="GO" id="GO:0003700">
    <property type="term" value="F:DNA-binding transcription factor activity"/>
    <property type="evidence" value="ECO:0007669"/>
    <property type="project" value="TreeGrafter"/>
</dbReference>
<accession>A0A1H9CVD1</accession>
<evidence type="ECO:0000313" key="6">
    <source>
        <dbReference type="EMBL" id="SEQ05170.1"/>
    </source>
</evidence>
<sequence length="252" mass="29878">MVNRDFEAYFEYLENEEFFLGFTPEELLKVKQLSVIHQYRKGQIIYFQDDPKRYCYFLLKGFIRLERTDTEDTYIYIDYIKEKNFFSYSSVLNFERYTHSAYSVTDVDLLLIPMDVIIEIIRQNHNQLLYMYCKLSEIQVFQEARIQQTAISSAVDRVIQSLSLWMFDMGRMIGGHMTIPYPLTIYELGLVAGTTRETAGRVVRKLTKEGKVKFTRKQVIFYDEDYFKENAKFLQDLGTDYAGQLIEILNLA</sequence>
<dbReference type="InterPro" id="IPR012318">
    <property type="entry name" value="HTH_CRP"/>
</dbReference>
<keyword evidence="6" id="KW-0418">Kinase</keyword>
<dbReference type="AlphaFoldDB" id="A0A1H9CVD1"/>
<dbReference type="STRING" id="89093.SAMN04488558_104160"/>
<dbReference type="PROSITE" id="PS51063">
    <property type="entry name" value="HTH_CRP_2"/>
    <property type="match status" value="1"/>
</dbReference>
<evidence type="ECO:0000259" key="4">
    <source>
        <dbReference type="PROSITE" id="PS50042"/>
    </source>
</evidence>
<reference evidence="6 7" key="1">
    <citation type="submission" date="2016-10" db="EMBL/GenBank/DDBJ databases">
        <authorList>
            <person name="de Groot N.N."/>
        </authorList>
    </citation>
    <scope>NUCLEOTIDE SEQUENCE [LARGE SCALE GENOMIC DNA]</scope>
    <source>
        <strain evidence="6 7">DSM 15695</strain>
    </source>
</reference>
<dbReference type="SUPFAM" id="SSF51206">
    <property type="entry name" value="cAMP-binding domain-like"/>
    <property type="match status" value="1"/>
</dbReference>
<proteinExistence type="predicted"/>
<dbReference type="SUPFAM" id="SSF46785">
    <property type="entry name" value="Winged helix' DNA-binding domain"/>
    <property type="match status" value="1"/>
</dbReference>
<dbReference type="GO" id="GO:0005829">
    <property type="term" value="C:cytosol"/>
    <property type="evidence" value="ECO:0007669"/>
    <property type="project" value="TreeGrafter"/>
</dbReference>
<evidence type="ECO:0000313" key="7">
    <source>
        <dbReference type="Proteomes" id="UP000198833"/>
    </source>
</evidence>
<feature type="domain" description="HTH crp-type" evidence="5">
    <location>
        <begin position="152"/>
        <end position="225"/>
    </location>
</feature>
<dbReference type="OrthoDB" id="9810708at2"/>
<dbReference type="Proteomes" id="UP000198833">
    <property type="component" value="Unassembled WGS sequence"/>
</dbReference>
<name>A0A1H9CVD1_9LACT</name>
<organism evidence="6 7">
    <name type="scientific">Ignavigranum ruoffiae</name>
    <dbReference type="NCBI Taxonomy" id="89093"/>
    <lineage>
        <taxon>Bacteria</taxon>
        <taxon>Bacillati</taxon>
        <taxon>Bacillota</taxon>
        <taxon>Bacilli</taxon>
        <taxon>Lactobacillales</taxon>
        <taxon>Aerococcaceae</taxon>
        <taxon>Ignavigranum</taxon>
    </lineage>
</organism>
<dbReference type="PROSITE" id="PS50042">
    <property type="entry name" value="CNMP_BINDING_3"/>
    <property type="match status" value="1"/>
</dbReference>
<evidence type="ECO:0000259" key="5">
    <source>
        <dbReference type="PROSITE" id="PS51063"/>
    </source>
</evidence>
<dbReference type="RefSeq" id="WP_092571401.1">
    <property type="nucleotide sequence ID" value="NZ_CALUDV010000003.1"/>
</dbReference>
<keyword evidence="2" id="KW-0238">DNA-binding</keyword>
<dbReference type="EMBL" id="FOEN01000004">
    <property type="protein sequence ID" value="SEQ05170.1"/>
    <property type="molecule type" value="Genomic_DNA"/>
</dbReference>